<evidence type="ECO:0000313" key="4">
    <source>
        <dbReference type="EMBL" id="KSU81050.1"/>
    </source>
</evidence>
<dbReference type="Pfam" id="PF09335">
    <property type="entry name" value="VTT_dom"/>
    <property type="match status" value="1"/>
</dbReference>
<dbReference type="EMBL" id="LNQN01000006">
    <property type="protein sequence ID" value="KSU81050.1"/>
    <property type="molecule type" value="Genomic_DNA"/>
</dbReference>
<dbReference type="AlphaFoldDB" id="A0A0V8J273"/>
<feature type="transmembrane region" description="Helical" evidence="2">
    <location>
        <begin position="168"/>
        <end position="188"/>
    </location>
</feature>
<name>A0A0V8J273_9BACL</name>
<comment type="similarity">
    <text evidence="1">Belongs to the DedA family.</text>
</comment>
<protein>
    <recommendedName>
        <fullName evidence="3">VTT domain-containing protein</fullName>
    </recommendedName>
</protein>
<dbReference type="PANTHER" id="PTHR42709">
    <property type="entry name" value="ALKALINE PHOSPHATASE LIKE PROTEIN"/>
    <property type="match status" value="1"/>
</dbReference>
<proteinExistence type="inferred from homology"/>
<gene>
    <name evidence="4" type="ORF">AS030_19060</name>
</gene>
<feature type="transmembrane region" description="Helical" evidence="2">
    <location>
        <begin position="84"/>
        <end position="103"/>
    </location>
</feature>
<comment type="caution">
    <text evidence="4">The sequence shown here is derived from an EMBL/GenBank/DDBJ whole genome shotgun (WGS) entry which is preliminary data.</text>
</comment>
<keyword evidence="5" id="KW-1185">Reference proteome</keyword>
<evidence type="ECO:0000256" key="1">
    <source>
        <dbReference type="ARBA" id="ARBA00010792"/>
    </source>
</evidence>
<feature type="domain" description="VTT" evidence="3">
    <location>
        <begin position="66"/>
        <end position="186"/>
    </location>
</feature>
<keyword evidence="2" id="KW-0812">Transmembrane</keyword>
<accession>A0A0V8J273</accession>
<feature type="transmembrane region" description="Helical" evidence="2">
    <location>
        <begin position="135"/>
        <end position="156"/>
    </location>
</feature>
<evidence type="ECO:0000256" key="2">
    <source>
        <dbReference type="SAM" id="Phobius"/>
    </source>
</evidence>
<feature type="transmembrane region" description="Helical" evidence="2">
    <location>
        <begin position="46"/>
        <end position="77"/>
    </location>
</feature>
<organism evidence="4 5">
    <name type="scientific">Fictibacillus enclensis</name>
    <dbReference type="NCBI Taxonomy" id="1017270"/>
    <lineage>
        <taxon>Bacteria</taxon>
        <taxon>Bacillati</taxon>
        <taxon>Bacillota</taxon>
        <taxon>Bacilli</taxon>
        <taxon>Bacillales</taxon>
        <taxon>Fictibacillaceae</taxon>
        <taxon>Fictibacillus</taxon>
    </lineage>
</organism>
<dbReference type="InterPro" id="IPR051311">
    <property type="entry name" value="DedA_domain"/>
</dbReference>
<keyword evidence="2" id="KW-1133">Transmembrane helix</keyword>
<dbReference type="RefSeq" id="WP_061974653.1">
    <property type="nucleotide sequence ID" value="NZ_FMAV01000004.1"/>
</dbReference>
<evidence type="ECO:0000313" key="5">
    <source>
        <dbReference type="Proteomes" id="UP000054099"/>
    </source>
</evidence>
<keyword evidence="2" id="KW-0472">Membrane</keyword>
<dbReference type="Proteomes" id="UP000054099">
    <property type="component" value="Unassembled WGS sequence"/>
</dbReference>
<dbReference type="OrthoDB" id="9813426at2"/>
<sequence>MLGEYIIYIWSLWVEPPHFIILESNLEWIMRWVVLLDWMTRLFEEWGVWGILFSQLLEGSSFPFVGSAFIVTAGILMDLSWLDVVWVSLGGSLFYTVGSYIPYSIGLKLGESAERKISSDKRAKLDKTKKAIRKYGNWCVAVLSPLPIGNVVPFFAGMSKMNIWKYSLLTVMGTFPATLLFLGIGYFYSGEKGRAMDVILLLQAIFFIAFTVTTLLITVMKFVGKRKPNQQKNF</sequence>
<reference evidence="4 5" key="1">
    <citation type="journal article" date="2014" name="Antonie Van Leeuwenhoek">
        <title>Fictibacillus enclensis sp. nov., isolated from marine sediment.</title>
        <authorList>
            <person name="Dastager S.G."/>
            <person name="Mawlankar R."/>
            <person name="Srinivasan K."/>
            <person name="Tang S.K."/>
            <person name="Lee J.C."/>
            <person name="Ramana V.V."/>
            <person name="Shouche Y.S."/>
        </authorList>
    </citation>
    <scope>NUCLEOTIDE SEQUENCE [LARGE SCALE GENOMIC DNA]</scope>
    <source>
        <strain evidence="4 5">NIO-1003</strain>
    </source>
</reference>
<feature type="transmembrane region" description="Helical" evidence="2">
    <location>
        <begin position="200"/>
        <end position="223"/>
    </location>
</feature>
<dbReference type="InterPro" id="IPR032816">
    <property type="entry name" value="VTT_dom"/>
</dbReference>
<evidence type="ECO:0000259" key="3">
    <source>
        <dbReference type="Pfam" id="PF09335"/>
    </source>
</evidence>